<evidence type="ECO:0000259" key="4">
    <source>
        <dbReference type="SMART" id="SM00331"/>
    </source>
</evidence>
<comment type="caution">
    <text evidence="5">The sequence shown here is derived from an EMBL/GenBank/DDBJ whole genome shotgun (WGS) entry which is preliminary data.</text>
</comment>
<feature type="region of interest" description="Disordered" evidence="2">
    <location>
        <begin position="36"/>
        <end position="56"/>
    </location>
</feature>
<dbReference type="SMART" id="SM00331">
    <property type="entry name" value="PP2C_SIG"/>
    <property type="match status" value="1"/>
</dbReference>
<organism evidence="5 6">
    <name type="scientific">Streptomyces olivaceiscleroticus</name>
    <dbReference type="NCBI Taxonomy" id="68245"/>
    <lineage>
        <taxon>Bacteria</taxon>
        <taxon>Bacillati</taxon>
        <taxon>Actinomycetota</taxon>
        <taxon>Actinomycetes</taxon>
        <taxon>Kitasatosporales</taxon>
        <taxon>Streptomycetaceae</taxon>
        <taxon>Streptomyces</taxon>
    </lineage>
</organism>
<keyword evidence="6" id="KW-1185">Reference proteome</keyword>
<gene>
    <name evidence="5" type="ORF">GCM10010361_20330</name>
</gene>
<dbReference type="InterPro" id="IPR036457">
    <property type="entry name" value="PPM-type-like_dom_sf"/>
</dbReference>
<keyword evidence="3" id="KW-1133">Transmembrane helix</keyword>
<evidence type="ECO:0000313" key="6">
    <source>
        <dbReference type="Proteomes" id="UP001500909"/>
    </source>
</evidence>
<evidence type="ECO:0000256" key="1">
    <source>
        <dbReference type="ARBA" id="ARBA00022801"/>
    </source>
</evidence>
<keyword evidence="3" id="KW-0472">Membrane</keyword>
<reference evidence="5 6" key="1">
    <citation type="journal article" date="2019" name="Int. J. Syst. Evol. Microbiol.">
        <title>The Global Catalogue of Microorganisms (GCM) 10K type strain sequencing project: providing services to taxonomists for standard genome sequencing and annotation.</title>
        <authorList>
            <consortium name="The Broad Institute Genomics Platform"/>
            <consortium name="The Broad Institute Genome Sequencing Center for Infectious Disease"/>
            <person name="Wu L."/>
            <person name="Ma J."/>
        </authorList>
    </citation>
    <scope>NUCLEOTIDE SEQUENCE [LARGE SCALE GENOMIC DNA]</scope>
    <source>
        <strain evidence="5 6">JCM 4805</strain>
    </source>
</reference>
<feature type="transmembrane region" description="Helical" evidence="3">
    <location>
        <begin position="6"/>
        <end position="28"/>
    </location>
</feature>
<dbReference type="EMBL" id="BAAABY010000014">
    <property type="protein sequence ID" value="GAA0456231.1"/>
    <property type="molecule type" value="Genomic_DNA"/>
</dbReference>
<evidence type="ECO:0000256" key="3">
    <source>
        <dbReference type="SAM" id="Phobius"/>
    </source>
</evidence>
<keyword evidence="1" id="KW-0378">Hydrolase</keyword>
<dbReference type="Pfam" id="PF07228">
    <property type="entry name" value="SpoIIE"/>
    <property type="match status" value="1"/>
</dbReference>
<sequence>MTGMSFIGALLGYGSGFATGLGCGYLAALRSRSTRRADPAPPLEPPAAHEAQEHDTQEAALGAVAQATQQALLRPMSGELGDVGFAARYLPAAANVLVGGDLFNVTLTPYGLRVLVGDVRGHDLEAARLAAITIGCFRDHAATTPDLVALTGILNAGLAAELDAEGFVTAVLAEFAPGEVRLVNCGHPAPLRVGDLLEPLAPDEPGLPLGLDPTPRRQRFRLAANERLLLYTDGLIEALDAQGTPFPLDARVRAALTRPALDDALEELHALLMSHTAGPLRDDLALLLCQPDVRTVLPSFPALRGPGERTGEHA</sequence>
<evidence type="ECO:0000313" key="5">
    <source>
        <dbReference type="EMBL" id="GAA0456231.1"/>
    </source>
</evidence>
<name>A0ABN0ZR98_9ACTN</name>
<protein>
    <recommendedName>
        <fullName evidence="4">PPM-type phosphatase domain-containing protein</fullName>
    </recommendedName>
</protein>
<keyword evidence="3" id="KW-0812">Transmembrane</keyword>
<dbReference type="SUPFAM" id="SSF81606">
    <property type="entry name" value="PP2C-like"/>
    <property type="match status" value="1"/>
</dbReference>
<dbReference type="InterPro" id="IPR052016">
    <property type="entry name" value="Bact_Sigma-Reg"/>
</dbReference>
<dbReference type="Proteomes" id="UP001500909">
    <property type="component" value="Unassembled WGS sequence"/>
</dbReference>
<dbReference type="PANTHER" id="PTHR43156:SF2">
    <property type="entry name" value="STAGE II SPORULATION PROTEIN E"/>
    <property type="match status" value="1"/>
</dbReference>
<dbReference type="InterPro" id="IPR001932">
    <property type="entry name" value="PPM-type_phosphatase-like_dom"/>
</dbReference>
<dbReference type="PANTHER" id="PTHR43156">
    <property type="entry name" value="STAGE II SPORULATION PROTEIN E-RELATED"/>
    <property type="match status" value="1"/>
</dbReference>
<proteinExistence type="predicted"/>
<dbReference type="Gene3D" id="3.60.40.10">
    <property type="entry name" value="PPM-type phosphatase domain"/>
    <property type="match status" value="1"/>
</dbReference>
<accession>A0ABN0ZR98</accession>
<evidence type="ECO:0000256" key="2">
    <source>
        <dbReference type="SAM" id="MobiDB-lite"/>
    </source>
</evidence>
<feature type="domain" description="PPM-type phosphatase" evidence="4">
    <location>
        <begin position="80"/>
        <end position="291"/>
    </location>
</feature>